<comment type="caution">
    <text evidence="2">The sequence shown here is derived from an EMBL/GenBank/DDBJ whole genome shotgun (WGS) entry which is preliminary data.</text>
</comment>
<feature type="signal peptide" evidence="1">
    <location>
        <begin position="1"/>
        <end position="22"/>
    </location>
</feature>
<accession>A0A9W8IXH6</accession>
<proteinExistence type="predicted"/>
<keyword evidence="1" id="KW-0732">Signal</keyword>
<evidence type="ECO:0000256" key="1">
    <source>
        <dbReference type="SAM" id="SignalP"/>
    </source>
</evidence>
<dbReference type="InterPro" id="IPR052974">
    <property type="entry name" value="GH79_Enzymes"/>
</dbReference>
<dbReference type="PANTHER" id="PTHR36183">
    <property type="entry name" value="BETA-GLUCURONIDASE"/>
    <property type="match status" value="1"/>
</dbReference>
<feature type="chain" id="PRO_5040808399" description="Glycoside hydrolase family 79 protein" evidence="1">
    <location>
        <begin position="23"/>
        <end position="276"/>
    </location>
</feature>
<gene>
    <name evidence="2" type="ORF">H1R20_g15468</name>
</gene>
<dbReference type="OrthoDB" id="2796951at2759"/>
<name>A0A9W8IXH6_9AGAR</name>
<sequence length="276" mass="30586">MTPSRRLARLTTLACTVGVCFSLAKEAPMEIAILHDLTSGARPVEPDLFSLSIEQDRWLDWVGSTTRNDFFFNVLDNLQQLTGVPPRIRVGGKSQDVAYIDPNIQWASVSFAKPTPSMPYPEALVMRVGTRFYSSARFLPEKTQVVHGLNFASTDDMRGFFHLASIVNAFTSAEIRKAGIVLDAIEIGNEPDAYGTTSTLRNSSYDSSKYVTEWQTWAGNVLPIEQVYPEFKLKLWGGSLSRSSHNLTGWSPQALLDQGLLNSAAGERISTWVTMT</sequence>
<evidence type="ECO:0000313" key="2">
    <source>
        <dbReference type="EMBL" id="KAJ2921628.1"/>
    </source>
</evidence>
<protein>
    <recommendedName>
        <fullName evidence="4">Glycoside hydrolase family 79 protein</fullName>
    </recommendedName>
</protein>
<evidence type="ECO:0008006" key="4">
    <source>
        <dbReference type="Google" id="ProtNLM"/>
    </source>
</evidence>
<dbReference type="PANTHER" id="PTHR36183:SF2">
    <property type="entry name" value="BETA-GLUCURONIDASE C-TERMINAL DOMAIN-CONTAINING PROTEIN"/>
    <property type="match status" value="1"/>
</dbReference>
<dbReference type="EMBL" id="JANBPK010001571">
    <property type="protein sequence ID" value="KAJ2921628.1"/>
    <property type="molecule type" value="Genomic_DNA"/>
</dbReference>
<dbReference type="AlphaFoldDB" id="A0A9W8IXH6"/>
<organism evidence="2 3">
    <name type="scientific">Candolleomyces eurysporus</name>
    <dbReference type="NCBI Taxonomy" id="2828524"/>
    <lineage>
        <taxon>Eukaryota</taxon>
        <taxon>Fungi</taxon>
        <taxon>Dikarya</taxon>
        <taxon>Basidiomycota</taxon>
        <taxon>Agaricomycotina</taxon>
        <taxon>Agaricomycetes</taxon>
        <taxon>Agaricomycetidae</taxon>
        <taxon>Agaricales</taxon>
        <taxon>Agaricineae</taxon>
        <taxon>Psathyrellaceae</taxon>
        <taxon>Candolleomyces</taxon>
    </lineage>
</organism>
<evidence type="ECO:0000313" key="3">
    <source>
        <dbReference type="Proteomes" id="UP001140091"/>
    </source>
</evidence>
<feature type="non-terminal residue" evidence="2">
    <location>
        <position position="1"/>
    </location>
</feature>
<dbReference type="Proteomes" id="UP001140091">
    <property type="component" value="Unassembled WGS sequence"/>
</dbReference>
<dbReference type="Gene3D" id="3.20.20.80">
    <property type="entry name" value="Glycosidases"/>
    <property type="match status" value="1"/>
</dbReference>
<keyword evidence="3" id="KW-1185">Reference proteome</keyword>
<reference evidence="2" key="1">
    <citation type="submission" date="2022-06" db="EMBL/GenBank/DDBJ databases">
        <title>Genome Sequence of Candolleomyces eurysporus.</title>
        <authorList>
            <person name="Buettner E."/>
        </authorList>
    </citation>
    <scope>NUCLEOTIDE SEQUENCE</scope>
    <source>
        <strain evidence="2">VTCC 930004</strain>
    </source>
</reference>